<proteinExistence type="predicted"/>
<dbReference type="SFLD" id="SFLDG01135">
    <property type="entry name" value="C1.5.6:_HAD__Beta-PGM__Phospha"/>
    <property type="match status" value="1"/>
</dbReference>
<dbReference type="RefSeq" id="WP_055154340.1">
    <property type="nucleotide sequence ID" value="NZ_CYZU01000035.1"/>
</dbReference>
<dbReference type="Proteomes" id="UP000095544">
    <property type="component" value="Unassembled WGS sequence"/>
</dbReference>
<dbReference type="PANTHER" id="PTHR43434">
    <property type="entry name" value="PHOSPHOGLYCOLATE PHOSPHATASE"/>
    <property type="match status" value="1"/>
</dbReference>
<dbReference type="SUPFAM" id="SSF56784">
    <property type="entry name" value="HAD-like"/>
    <property type="match status" value="1"/>
</dbReference>
<dbReference type="Gene3D" id="3.40.50.1000">
    <property type="entry name" value="HAD superfamily/HAD-like"/>
    <property type="match status" value="1"/>
</dbReference>
<dbReference type="InterPro" id="IPR023198">
    <property type="entry name" value="PGP-like_dom2"/>
</dbReference>
<dbReference type="InterPro" id="IPR041492">
    <property type="entry name" value="HAD_2"/>
</dbReference>
<dbReference type="GO" id="GO:0006281">
    <property type="term" value="P:DNA repair"/>
    <property type="evidence" value="ECO:0007669"/>
    <property type="project" value="TreeGrafter"/>
</dbReference>
<dbReference type="GO" id="GO:0005829">
    <property type="term" value="C:cytosol"/>
    <property type="evidence" value="ECO:0007669"/>
    <property type="project" value="TreeGrafter"/>
</dbReference>
<dbReference type="EMBL" id="CYZU01000035">
    <property type="protein sequence ID" value="CUO79597.1"/>
    <property type="molecule type" value="Genomic_DNA"/>
</dbReference>
<dbReference type="PRINTS" id="PR00413">
    <property type="entry name" value="HADHALOGNASE"/>
</dbReference>
<dbReference type="InterPro" id="IPR050155">
    <property type="entry name" value="HAD-like_hydrolase_sf"/>
</dbReference>
<dbReference type="Gene3D" id="1.10.150.240">
    <property type="entry name" value="Putative phosphatase, domain 2"/>
    <property type="match status" value="1"/>
</dbReference>
<protein>
    <submittedName>
        <fullName evidence="1">Phosphoglycolate phosphatase</fullName>
        <ecNumber evidence="1">3.1.3.18</ecNumber>
    </submittedName>
</protein>
<reference evidence="1 2" key="1">
    <citation type="submission" date="2015-09" db="EMBL/GenBank/DDBJ databases">
        <authorList>
            <consortium name="Pathogen Informatics"/>
        </authorList>
    </citation>
    <scope>NUCLEOTIDE SEQUENCE [LARGE SCALE GENOMIC DNA]</scope>
    <source>
        <strain evidence="1 2">2789STDY5834876</strain>
    </source>
</reference>
<accession>A0A174I1Z0</accession>
<dbReference type="AlphaFoldDB" id="A0A174I1Z0"/>
<dbReference type="InterPro" id="IPR036412">
    <property type="entry name" value="HAD-like_sf"/>
</dbReference>
<dbReference type="InterPro" id="IPR023214">
    <property type="entry name" value="HAD_sf"/>
</dbReference>
<gene>
    <name evidence="1" type="primary">gph_2</name>
    <name evidence="1" type="ORF">ERS852491_03329</name>
</gene>
<evidence type="ECO:0000313" key="2">
    <source>
        <dbReference type="Proteomes" id="UP000095544"/>
    </source>
</evidence>
<dbReference type="NCBIfam" id="TIGR01549">
    <property type="entry name" value="HAD-SF-IA-v1"/>
    <property type="match status" value="1"/>
</dbReference>
<dbReference type="EC" id="3.1.3.18" evidence="1"/>
<dbReference type="InterPro" id="IPR006439">
    <property type="entry name" value="HAD-SF_hydro_IA"/>
</dbReference>
<name>A0A174I1Z0_9FIRM</name>
<dbReference type="SFLD" id="SFLDS00003">
    <property type="entry name" value="Haloacid_Dehalogenase"/>
    <property type="match status" value="1"/>
</dbReference>
<dbReference type="Pfam" id="PF13419">
    <property type="entry name" value="HAD_2"/>
    <property type="match status" value="1"/>
</dbReference>
<sequence>MKYDAVIFDVDGTLIDTENTILLSLQHMLLRMTGKMYRPEELYFALGIPGARALELLELEEADKAMKMWLDYSARYEFLQKPFQGIPETLQRLKDAGLRLGIVTSRTREEFKKSVERYDFVRKLEVIICADDTKKHKPDAGPLLAALEKLDLAPSRALYVGDSTYDMACAKAAGVHGALALWGAHETEKIPSVYRLADPVDITRILLQMKEVS</sequence>
<dbReference type="PANTHER" id="PTHR43434:SF26">
    <property type="entry name" value="PYROPHOSPHATASE PPAX"/>
    <property type="match status" value="1"/>
</dbReference>
<dbReference type="GO" id="GO:0008967">
    <property type="term" value="F:phosphoglycolate phosphatase activity"/>
    <property type="evidence" value="ECO:0007669"/>
    <property type="project" value="UniProtKB-EC"/>
</dbReference>
<dbReference type="OrthoDB" id="9807630at2"/>
<organism evidence="1 2">
    <name type="scientific">Faecalicatena contorta</name>
    <dbReference type="NCBI Taxonomy" id="39482"/>
    <lineage>
        <taxon>Bacteria</taxon>
        <taxon>Bacillati</taxon>
        <taxon>Bacillota</taxon>
        <taxon>Clostridia</taxon>
        <taxon>Lachnospirales</taxon>
        <taxon>Lachnospiraceae</taxon>
        <taxon>Faecalicatena</taxon>
    </lineage>
</organism>
<dbReference type="NCBIfam" id="TIGR01509">
    <property type="entry name" value="HAD-SF-IA-v3"/>
    <property type="match status" value="1"/>
</dbReference>
<keyword evidence="1" id="KW-0378">Hydrolase</keyword>
<dbReference type="STRING" id="39482.ERS852491_03329"/>
<dbReference type="SFLD" id="SFLDG01129">
    <property type="entry name" value="C1.5:_HAD__Beta-PGM__Phosphata"/>
    <property type="match status" value="1"/>
</dbReference>
<evidence type="ECO:0000313" key="1">
    <source>
        <dbReference type="EMBL" id="CUO79597.1"/>
    </source>
</evidence>